<dbReference type="AlphaFoldDB" id="A0A2T2P1E6"/>
<evidence type="ECO:0000256" key="7">
    <source>
        <dbReference type="SAM" id="Phobius"/>
    </source>
</evidence>
<keyword evidence="5" id="KW-0808">Transferase</keyword>
<comment type="function">
    <text evidence="5">Splits internally a 1,3-beta-glucan molecule and transfers the newly generated reducing end (the donor) to the non-reducing end of another 1,3-beta-glucan molecule (the acceptor) forming a 1,3-beta linkage, resulting in the elongation of 1,3-beta-glucan chains in the cell wall.</text>
</comment>
<dbReference type="Proteomes" id="UP000240883">
    <property type="component" value="Unassembled WGS sequence"/>
</dbReference>
<feature type="chain" id="PRO_5015370160" description="1,3-beta-glucanosyltransferase" evidence="5">
    <location>
        <begin position="21"/>
        <end position="597"/>
    </location>
</feature>
<keyword evidence="5" id="KW-0449">Lipoprotein</keyword>
<gene>
    <name evidence="8" type="ORF">BS50DRAFT_570850</name>
</gene>
<feature type="compositionally biased region" description="Low complexity" evidence="6">
    <location>
        <begin position="370"/>
        <end position="386"/>
    </location>
</feature>
<dbReference type="EMBL" id="KZ678131">
    <property type="protein sequence ID" value="PSN71510.1"/>
    <property type="molecule type" value="Genomic_DNA"/>
</dbReference>
<dbReference type="PANTHER" id="PTHR31468">
    <property type="entry name" value="1,3-BETA-GLUCANOSYLTRANSFERASE GAS1"/>
    <property type="match status" value="1"/>
</dbReference>
<proteinExistence type="inferred from homology"/>
<dbReference type="InterPro" id="IPR017853">
    <property type="entry name" value="GH"/>
</dbReference>
<dbReference type="PANTHER" id="PTHR31468:SF8">
    <property type="entry name" value="1,3-BETA-GLUCANOSYLTRANSFERASE GAS2"/>
    <property type="match status" value="1"/>
</dbReference>
<evidence type="ECO:0000256" key="5">
    <source>
        <dbReference type="RuleBase" id="RU361209"/>
    </source>
</evidence>
<keyword evidence="3 5" id="KW-0732">Signal</keyword>
<evidence type="ECO:0000313" key="8">
    <source>
        <dbReference type="EMBL" id="PSN71510.1"/>
    </source>
</evidence>
<evidence type="ECO:0000256" key="2">
    <source>
        <dbReference type="ARBA" id="ARBA00007528"/>
    </source>
</evidence>
<dbReference type="GO" id="GO:0071970">
    <property type="term" value="P:fungal-type cell wall (1-&gt;3)-beta-D-glucan biosynthetic process"/>
    <property type="evidence" value="ECO:0007669"/>
    <property type="project" value="TreeGrafter"/>
</dbReference>
<evidence type="ECO:0000313" key="9">
    <source>
        <dbReference type="Proteomes" id="UP000240883"/>
    </source>
</evidence>
<comment type="similarity">
    <text evidence="2 5">Belongs to the glycosyl hydrolase 72 family.</text>
</comment>
<dbReference type="Gene3D" id="3.20.20.80">
    <property type="entry name" value="Glycosidases"/>
    <property type="match status" value="1"/>
</dbReference>
<feature type="signal peptide" evidence="5">
    <location>
        <begin position="1"/>
        <end position="20"/>
    </location>
</feature>
<keyword evidence="7" id="KW-0812">Transmembrane</keyword>
<dbReference type="GO" id="GO:0031505">
    <property type="term" value="P:fungal-type cell wall organization"/>
    <property type="evidence" value="ECO:0007669"/>
    <property type="project" value="TreeGrafter"/>
</dbReference>
<keyword evidence="4" id="KW-0325">Glycoprotein</keyword>
<sequence length="597" mass="65463">MLRFLWRLFTALSVVTHSIALPTIEIKGSKFFTSDGDQFYIKGVAYSSDVTSVNNLVDGPQCEIDAKLMQKLGANVIRVYSVDPTLDHSRCMKAFEDAGIYVLIDAATPTININRAEPEWTIEKRNEFVKILDGFHGYDNFLGVFAGNEVINDASTSIAAPYVKAVIADLKAYRDAMQYRKIPIGYSAMDNLALQKISMDYFDCGTEETAADFYAFNKYSWCGDSSMNESGYDTLYEEADGFDIPIFLSETGCFDDPSARNPSRSFEDQVAMLGREMNDRYSGNIIYEWTMQVNGYGIVSYPGSKATGTPSLLGDYSRLSSQWATLSPAGVKMTSYDPTLTKRACPTSERSTWSVEKDAVVPTLGLSGFTTPTAPRASSTSSPTESVGESVAGEASGSARQDSAQSTGSGAAVAEESSSNISAGAIAGGVLGGLVGIALILGAILLCVRRKKKQKAAVDDGEHKESDKMVYDPEDPTQHTRNYGSGYPELHADGTVQELDPTRGKWLLTGPMRCPLGTQKANSLRIDLESQTIYLRSVRMLKRAQFTDILVRLDLSLLHMCKHSDDWRWTGSRAKKRDYAGEESSSLNRTEMRIEIP</sequence>
<evidence type="ECO:0000256" key="3">
    <source>
        <dbReference type="ARBA" id="ARBA00022729"/>
    </source>
</evidence>
<evidence type="ECO:0000256" key="6">
    <source>
        <dbReference type="SAM" id="MobiDB-lite"/>
    </source>
</evidence>
<dbReference type="Pfam" id="PF03198">
    <property type="entry name" value="Glyco_hydro_72"/>
    <property type="match status" value="1"/>
</dbReference>
<dbReference type="InterPro" id="IPR004886">
    <property type="entry name" value="Glucanosyltransferase"/>
</dbReference>
<dbReference type="GO" id="GO:0042124">
    <property type="term" value="F:1,3-beta-glucanosyltransferase activity"/>
    <property type="evidence" value="ECO:0007669"/>
    <property type="project" value="TreeGrafter"/>
</dbReference>
<keyword evidence="5" id="KW-0336">GPI-anchor</keyword>
<evidence type="ECO:0000256" key="4">
    <source>
        <dbReference type="ARBA" id="ARBA00023180"/>
    </source>
</evidence>
<feature type="compositionally biased region" description="Basic and acidic residues" evidence="6">
    <location>
        <begin position="456"/>
        <end position="471"/>
    </location>
</feature>
<feature type="transmembrane region" description="Helical" evidence="7">
    <location>
        <begin position="425"/>
        <end position="448"/>
    </location>
</feature>
<accession>A0A2T2P1E6</accession>
<dbReference type="EC" id="2.4.1.-" evidence="5"/>
<feature type="region of interest" description="Disordered" evidence="6">
    <location>
        <begin position="366"/>
        <end position="411"/>
    </location>
</feature>
<name>A0A2T2P1E6_CORCC</name>
<keyword evidence="7" id="KW-1133">Transmembrane helix</keyword>
<dbReference type="SUPFAM" id="SSF51445">
    <property type="entry name" value="(Trans)glycosidases"/>
    <property type="match status" value="1"/>
</dbReference>
<comment type="subcellular location">
    <subcellularLocation>
        <location evidence="1 5">Cell membrane</location>
        <topology evidence="1 5">Lipid-anchor</topology>
        <topology evidence="1 5">GPI-anchor</topology>
    </subcellularLocation>
</comment>
<dbReference type="GO" id="GO:0098552">
    <property type="term" value="C:side of membrane"/>
    <property type="evidence" value="ECO:0007669"/>
    <property type="project" value="UniProtKB-KW"/>
</dbReference>
<evidence type="ECO:0000256" key="1">
    <source>
        <dbReference type="ARBA" id="ARBA00004609"/>
    </source>
</evidence>
<keyword evidence="9" id="KW-1185">Reference proteome</keyword>
<keyword evidence="5 7" id="KW-0472">Membrane</keyword>
<protein>
    <recommendedName>
        <fullName evidence="5">1,3-beta-glucanosyltransferase</fullName>
        <ecNumber evidence="5">2.4.1.-</ecNumber>
    </recommendedName>
</protein>
<dbReference type="OrthoDB" id="421038at2759"/>
<organism evidence="8 9">
    <name type="scientific">Corynespora cassiicola Philippines</name>
    <dbReference type="NCBI Taxonomy" id="1448308"/>
    <lineage>
        <taxon>Eukaryota</taxon>
        <taxon>Fungi</taxon>
        <taxon>Dikarya</taxon>
        <taxon>Ascomycota</taxon>
        <taxon>Pezizomycotina</taxon>
        <taxon>Dothideomycetes</taxon>
        <taxon>Pleosporomycetidae</taxon>
        <taxon>Pleosporales</taxon>
        <taxon>Corynesporascaceae</taxon>
        <taxon>Corynespora</taxon>
    </lineage>
</organism>
<reference evidence="8 9" key="1">
    <citation type="journal article" date="2018" name="Front. Microbiol.">
        <title>Genome-Wide Analysis of Corynespora cassiicola Leaf Fall Disease Putative Effectors.</title>
        <authorList>
            <person name="Lopez D."/>
            <person name="Ribeiro S."/>
            <person name="Label P."/>
            <person name="Fumanal B."/>
            <person name="Venisse J.S."/>
            <person name="Kohler A."/>
            <person name="de Oliveira R.R."/>
            <person name="Labutti K."/>
            <person name="Lipzen A."/>
            <person name="Lail K."/>
            <person name="Bauer D."/>
            <person name="Ohm R.A."/>
            <person name="Barry K.W."/>
            <person name="Spatafora J."/>
            <person name="Grigoriev I.V."/>
            <person name="Martin F.M."/>
            <person name="Pujade-Renaud V."/>
        </authorList>
    </citation>
    <scope>NUCLEOTIDE SEQUENCE [LARGE SCALE GENOMIC DNA]</scope>
    <source>
        <strain evidence="8 9">Philippines</strain>
    </source>
</reference>
<dbReference type="GO" id="GO:0005886">
    <property type="term" value="C:plasma membrane"/>
    <property type="evidence" value="ECO:0007669"/>
    <property type="project" value="UniProtKB-SubCell"/>
</dbReference>
<feature type="region of interest" description="Disordered" evidence="6">
    <location>
        <begin position="455"/>
        <end position="478"/>
    </location>
</feature>